<accession>A0A816HMX1</accession>
<dbReference type="EMBL" id="CAJNOR010017634">
    <property type="protein sequence ID" value="CAF1687586.1"/>
    <property type="molecule type" value="Genomic_DNA"/>
</dbReference>
<name>A0A816HMX1_ADIRI</name>
<dbReference type="GO" id="GO:0016020">
    <property type="term" value="C:membrane"/>
    <property type="evidence" value="ECO:0007669"/>
    <property type="project" value="UniProtKB-SubCell"/>
</dbReference>
<comment type="caution">
    <text evidence="7">The sequence shown here is derived from an EMBL/GenBank/DDBJ whole genome shotgun (WGS) entry which is preliminary data.</text>
</comment>
<comment type="subcellular location">
    <subcellularLocation>
        <location evidence="1">Membrane</location>
    </subcellularLocation>
</comment>
<feature type="transmembrane region" description="Helical" evidence="5">
    <location>
        <begin position="150"/>
        <end position="169"/>
    </location>
</feature>
<dbReference type="InterPro" id="IPR017452">
    <property type="entry name" value="GPCR_Rhodpsn_7TM"/>
</dbReference>
<evidence type="ECO:0000256" key="2">
    <source>
        <dbReference type="ARBA" id="ARBA00022692"/>
    </source>
</evidence>
<evidence type="ECO:0000313" key="7">
    <source>
        <dbReference type="EMBL" id="CAF1687586.1"/>
    </source>
</evidence>
<keyword evidence="3 5" id="KW-1133">Transmembrane helix</keyword>
<dbReference type="SUPFAM" id="SSF81321">
    <property type="entry name" value="Family A G protein-coupled receptor-like"/>
    <property type="match status" value="1"/>
</dbReference>
<dbReference type="Proteomes" id="UP000663828">
    <property type="component" value="Unassembled WGS sequence"/>
</dbReference>
<evidence type="ECO:0000313" key="8">
    <source>
        <dbReference type="Proteomes" id="UP000663828"/>
    </source>
</evidence>
<feature type="transmembrane region" description="Helical" evidence="5">
    <location>
        <begin position="253"/>
        <end position="275"/>
    </location>
</feature>
<evidence type="ECO:0000259" key="6">
    <source>
        <dbReference type="PROSITE" id="PS50262"/>
    </source>
</evidence>
<evidence type="ECO:0000256" key="4">
    <source>
        <dbReference type="ARBA" id="ARBA00023136"/>
    </source>
</evidence>
<evidence type="ECO:0000256" key="1">
    <source>
        <dbReference type="ARBA" id="ARBA00004370"/>
    </source>
</evidence>
<organism evidence="7 8">
    <name type="scientific">Adineta ricciae</name>
    <name type="common">Rotifer</name>
    <dbReference type="NCBI Taxonomy" id="249248"/>
    <lineage>
        <taxon>Eukaryota</taxon>
        <taxon>Metazoa</taxon>
        <taxon>Spiralia</taxon>
        <taxon>Gnathifera</taxon>
        <taxon>Rotifera</taxon>
        <taxon>Eurotatoria</taxon>
        <taxon>Bdelloidea</taxon>
        <taxon>Adinetida</taxon>
        <taxon>Adinetidae</taxon>
        <taxon>Adineta</taxon>
    </lineage>
</organism>
<dbReference type="AlphaFoldDB" id="A0A816HMX1"/>
<feature type="transmembrane region" description="Helical" evidence="5">
    <location>
        <begin position="201"/>
        <end position="220"/>
    </location>
</feature>
<feature type="transmembrane region" description="Helical" evidence="5">
    <location>
        <begin position="125"/>
        <end position="145"/>
    </location>
</feature>
<gene>
    <name evidence="7" type="ORF">XAT740_LOCUS62468</name>
</gene>
<keyword evidence="2 5" id="KW-0812">Transmembrane</keyword>
<evidence type="ECO:0000256" key="5">
    <source>
        <dbReference type="SAM" id="Phobius"/>
    </source>
</evidence>
<dbReference type="PROSITE" id="PS50262">
    <property type="entry name" value="G_PROTEIN_RECEP_F1_2"/>
    <property type="match status" value="1"/>
</dbReference>
<feature type="non-terminal residue" evidence="7">
    <location>
        <position position="1"/>
    </location>
</feature>
<dbReference type="InterPro" id="IPR000742">
    <property type="entry name" value="EGF"/>
</dbReference>
<keyword evidence="4 5" id="KW-0472">Membrane</keyword>
<feature type="transmembrane region" description="Helical" evidence="5">
    <location>
        <begin position="175"/>
        <end position="194"/>
    </location>
</feature>
<proteinExistence type="predicted"/>
<feature type="non-terminal residue" evidence="7">
    <location>
        <position position="285"/>
    </location>
</feature>
<protein>
    <recommendedName>
        <fullName evidence="6">G-protein coupled receptors family 1 profile domain-containing protein</fullName>
    </recommendedName>
</protein>
<feature type="domain" description="G-protein coupled receptors family 1 profile" evidence="6">
    <location>
        <begin position="107"/>
        <end position="285"/>
    </location>
</feature>
<dbReference type="PROSITE" id="PS00022">
    <property type="entry name" value="EGF_1"/>
    <property type="match status" value="1"/>
</dbReference>
<sequence>HSLFCFFDDHYLCICDADHYRVECFGYNHNLERCSSCFANGQCLIENRLYQDKYLCLCPQCRSGRLCQFMDDGLSFTLHSALLRVHYTYRIVYCLITFLIFIFGGLTNYATLITFNQPNVRNTTVGIYLLFYSIVSQLTLFSLILKSLQILVDFLMNDILCKIVSYMLSITMRCSFWLISWVAIVRVGFILFPFSSSLKNVQFTIIISFLTLIIIAIMNIHELYFYLKDPGTQSACIVSYSSFVSSYERTTVVIHYTIPFSIQTLSVTTLIILAARSRSRATNHF</sequence>
<evidence type="ECO:0000256" key="3">
    <source>
        <dbReference type="ARBA" id="ARBA00022989"/>
    </source>
</evidence>
<reference evidence="7" key="1">
    <citation type="submission" date="2021-02" db="EMBL/GenBank/DDBJ databases">
        <authorList>
            <person name="Nowell W R."/>
        </authorList>
    </citation>
    <scope>NUCLEOTIDE SEQUENCE</scope>
</reference>
<keyword evidence="8" id="KW-1185">Reference proteome</keyword>
<feature type="transmembrane region" description="Helical" evidence="5">
    <location>
        <begin position="91"/>
        <end position="113"/>
    </location>
</feature>
<dbReference type="Gene3D" id="1.20.1070.10">
    <property type="entry name" value="Rhodopsin 7-helix transmembrane proteins"/>
    <property type="match status" value="1"/>
</dbReference>